<reference evidence="4 5" key="1">
    <citation type="submission" date="2021-04" db="EMBL/GenBank/DDBJ databases">
        <authorList>
            <person name="Pira H."/>
            <person name="Risdian C."/>
            <person name="Wink J."/>
        </authorList>
    </citation>
    <scope>NUCLEOTIDE SEQUENCE [LARGE SCALE GENOMIC DNA]</scope>
    <source>
        <strain evidence="4 5">WH53</strain>
    </source>
</reference>
<dbReference type="Gene3D" id="3.30.1490.20">
    <property type="entry name" value="ATP-grasp fold, A domain"/>
    <property type="match status" value="1"/>
</dbReference>
<accession>A0ABS5ZD80</accession>
<dbReference type="RefSeq" id="WP_215820211.1">
    <property type="nucleotide sequence ID" value="NZ_JAGSOY010000029.1"/>
</dbReference>
<keyword evidence="1" id="KW-0464">Manganese</keyword>
<evidence type="ECO:0000256" key="1">
    <source>
        <dbReference type="ARBA" id="ARBA00023211"/>
    </source>
</evidence>
<keyword evidence="5" id="KW-1185">Reference proteome</keyword>
<name>A0ABS5ZD80_9GAMM</name>
<dbReference type="SUPFAM" id="SSF56059">
    <property type="entry name" value="Glutathione synthetase ATP-binding domain-like"/>
    <property type="match status" value="1"/>
</dbReference>
<protein>
    <recommendedName>
        <fullName evidence="3">ATP-grasp domain-containing protein</fullName>
    </recommendedName>
</protein>
<evidence type="ECO:0000259" key="3">
    <source>
        <dbReference type="PROSITE" id="PS50975"/>
    </source>
</evidence>
<keyword evidence="2" id="KW-0547">Nucleotide-binding</keyword>
<organism evidence="4 5">
    <name type="scientific">Zooshikella harenae</name>
    <dbReference type="NCBI Taxonomy" id="2827238"/>
    <lineage>
        <taxon>Bacteria</taxon>
        <taxon>Pseudomonadati</taxon>
        <taxon>Pseudomonadota</taxon>
        <taxon>Gammaproteobacteria</taxon>
        <taxon>Oceanospirillales</taxon>
        <taxon>Zooshikellaceae</taxon>
        <taxon>Zooshikella</taxon>
    </lineage>
</organism>
<dbReference type="PROSITE" id="PS50975">
    <property type="entry name" value="ATP_GRASP"/>
    <property type="match status" value="1"/>
</dbReference>
<dbReference type="PANTHER" id="PTHR21621:SF0">
    <property type="entry name" value="BETA-CITRYLGLUTAMATE SYNTHASE B-RELATED"/>
    <property type="match status" value="1"/>
</dbReference>
<evidence type="ECO:0000313" key="4">
    <source>
        <dbReference type="EMBL" id="MBU2712026.1"/>
    </source>
</evidence>
<comment type="caution">
    <text evidence="4">The sequence shown here is derived from an EMBL/GenBank/DDBJ whole genome shotgun (WGS) entry which is preliminary data.</text>
</comment>
<proteinExistence type="predicted"/>
<dbReference type="Pfam" id="PF08443">
    <property type="entry name" value="RimK"/>
    <property type="match status" value="1"/>
</dbReference>
<dbReference type="InterPro" id="IPR011761">
    <property type="entry name" value="ATP-grasp"/>
</dbReference>
<dbReference type="InterPro" id="IPR013651">
    <property type="entry name" value="ATP-grasp_RimK-type"/>
</dbReference>
<keyword evidence="2" id="KW-0067">ATP-binding</keyword>
<dbReference type="Gene3D" id="3.30.470.20">
    <property type="entry name" value="ATP-grasp fold, B domain"/>
    <property type="match status" value="1"/>
</dbReference>
<feature type="domain" description="ATP-grasp" evidence="3">
    <location>
        <begin position="77"/>
        <end position="273"/>
    </location>
</feature>
<evidence type="ECO:0000256" key="2">
    <source>
        <dbReference type="PROSITE-ProRule" id="PRU00409"/>
    </source>
</evidence>
<dbReference type="PANTHER" id="PTHR21621">
    <property type="entry name" value="RIBOSOMAL PROTEIN S6 MODIFICATION PROTEIN"/>
    <property type="match status" value="1"/>
</dbReference>
<gene>
    <name evidence="4" type="ORF">KCG35_13225</name>
</gene>
<dbReference type="EMBL" id="JAGSOY010000029">
    <property type="protein sequence ID" value="MBU2712026.1"/>
    <property type="molecule type" value="Genomic_DNA"/>
</dbReference>
<dbReference type="Proteomes" id="UP000690515">
    <property type="component" value="Unassembled WGS sequence"/>
</dbReference>
<evidence type="ECO:0000313" key="5">
    <source>
        <dbReference type="Proteomes" id="UP000690515"/>
    </source>
</evidence>
<sequence>MLPQLVCLTKALNNLNIPFSQLDYDGNLIRVELPDQHYLFQKSYTPFNSESVGKICLDKEHTYHILKNVIKMPKTLGFLDFSVAGNYPEYVRFNSLDKMVESIEKQLIYPMIIKRNSGALSKNVFLCNTRQELFLALETIFDKKSNSYDYVALAQTFVHTHEEYRAVFFNKKLVLAYERYTDQKNFKAGYWNLPGGCSRHIIDPSLLQELQTFIEPIFRHIPANMVGVDIIRDMTGKLFLIELNSGARFNHFIQFNGEYPVIQMYENIFQQLLANKQYNDVNVTRNYEQTV</sequence>
<dbReference type="InterPro" id="IPR013815">
    <property type="entry name" value="ATP_grasp_subdomain_1"/>
</dbReference>